<dbReference type="AlphaFoldDB" id="A0A225WBJ4"/>
<dbReference type="STRING" id="4795.A0A225WBJ4"/>
<sequence>MYGFPKDRFSFDLEANATGEHVIVRILKVVLERGNGSARYSRNSHFRMISPLATTKQNKQQPNVRYTQAQPPLTICEWGHYQPAYGDVKSARGGTAAASVETEGNHAGTTTVATPKGAKLGTWVRQAAYAKQDGRYIYSQARGCSDTGVVILTLSGPFDTNRNDIYNTVFPAVAMIMGCHECLE</sequence>
<dbReference type="OrthoDB" id="127047at2759"/>
<organism evidence="1 2">
    <name type="scientific">Phytophthora megakarya</name>
    <dbReference type="NCBI Taxonomy" id="4795"/>
    <lineage>
        <taxon>Eukaryota</taxon>
        <taxon>Sar</taxon>
        <taxon>Stramenopiles</taxon>
        <taxon>Oomycota</taxon>
        <taxon>Peronosporomycetes</taxon>
        <taxon>Peronosporales</taxon>
        <taxon>Peronosporaceae</taxon>
        <taxon>Phytophthora</taxon>
    </lineage>
</organism>
<proteinExistence type="predicted"/>
<keyword evidence="2" id="KW-1185">Reference proteome</keyword>
<name>A0A225WBJ4_9STRA</name>
<reference evidence="2" key="1">
    <citation type="submission" date="2017-03" db="EMBL/GenBank/DDBJ databases">
        <title>Phytopthora megakarya and P. palmivora, two closely related causual agents of cacao black pod achieved similar genome size and gene model numbers by different mechanisms.</title>
        <authorList>
            <person name="Ali S."/>
            <person name="Shao J."/>
            <person name="Larry D.J."/>
            <person name="Kronmiller B."/>
            <person name="Shen D."/>
            <person name="Strem M.D."/>
            <person name="Melnick R.L."/>
            <person name="Guiltinan M.J."/>
            <person name="Tyler B.M."/>
            <person name="Meinhardt L.W."/>
            <person name="Bailey B.A."/>
        </authorList>
    </citation>
    <scope>NUCLEOTIDE SEQUENCE [LARGE SCALE GENOMIC DNA]</scope>
    <source>
        <strain evidence="2">zdho120</strain>
    </source>
</reference>
<protein>
    <submittedName>
        <fullName evidence="1">Uncharacterized protein</fullName>
    </submittedName>
</protein>
<comment type="caution">
    <text evidence="1">The sequence shown here is derived from an EMBL/GenBank/DDBJ whole genome shotgun (WGS) entry which is preliminary data.</text>
</comment>
<evidence type="ECO:0000313" key="1">
    <source>
        <dbReference type="EMBL" id="OWZ14367.1"/>
    </source>
</evidence>
<dbReference type="Proteomes" id="UP000198211">
    <property type="component" value="Unassembled WGS sequence"/>
</dbReference>
<gene>
    <name evidence="1" type="ORF">PHMEG_00012163</name>
</gene>
<accession>A0A225WBJ4</accession>
<evidence type="ECO:0000313" key="2">
    <source>
        <dbReference type="Proteomes" id="UP000198211"/>
    </source>
</evidence>
<dbReference type="EMBL" id="NBNE01001353">
    <property type="protein sequence ID" value="OWZ14367.1"/>
    <property type="molecule type" value="Genomic_DNA"/>
</dbReference>